<dbReference type="KEGG" id="azq:G3580_19550"/>
<dbReference type="NCBIfam" id="TIGR00275">
    <property type="entry name" value="aminoacetone oxidase family FAD-binding enzyme"/>
    <property type="match status" value="1"/>
</dbReference>
<organism evidence="6 7">
    <name type="scientific">Nitrogeniibacter mangrovi</name>
    <dbReference type="NCBI Taxonomy" id="2016596"/>
    <lineage>
        <taxon>Bacteria</taxon>
        <taxon>Pseudomonadati</taxon>
        <taxon>Pseudomonadota</taxon>
        <taxon>Betaproteobacteria</taxon>
        <taxon>Rhodocyclales</taxon>
        <taxon>Zoogloeaceae</taxon>
        <taxon>Nitrogeniibacter</taxon>
    </lineage>
</organism>
<keyword evidence="3" id="KW-0274">FAD</keyword>
<sequence>MTPQAAARPWRVIVVGGGPAGLMAAEVLSAHGVAVDVFERMPTMGRKFLMAGRGGLNITHGEAAPAFVARYRERAAIVGDWLAGFDGAAVRRWVEGFGIETFVGSSGKVFPKGMKAAPLLRAWLARLQAAGVHLHVRHRWLGWTADGRWRFSTPDGERTVTADAAVLALGGGSWARLGSDGAWCDPLAAAGVPVAPLRPANCGFELDWPAEFAARHAGAPLKAVGLRFVDAAGRTHHRSGECLVTRHGLQGPLIYALSAELRDALVAGPLAVELDLMPDRSAEALAARLAQARGPRSLPAHWQRAVGLKGIKADLVRDALPRDAWADAARVAAVLKALPLTLTATRPIDEAISTAGGVSFSGLDAHLMLGARPGVFCAGEMLDWEAPTGGYLLTACLASGRVAARGVLDWLDR</sequence>
<evidence type="ECO:0000259" key="4">
    <source>
        <dbReference type="Pfam" id="PF03486"/>
    </source>
</evidence>
<protein>
    <submittedName>
        <fullName evidence="6">TIGR03862 family flavoprotein</fullName>
    </submittedName>
</protein>
<accession>A0A6C1B814</accession>
<keyword evidence="2" id="KW-0285">Flavoprotein</keyword>
<name>A0A6C1B814_9RHOO</name>
<dbReference type="NCBIfam" id="TIGR03862">
    <property type="entry name" value="flavo_PP4765"/>
    <property type="match status" value="1"/>
</dbReference>
<keyword evidence="7" id="KW-1185">Reference proteome</keyword>
<evidence type="ECO:0000256" key="3">
    <source>
        <dbReference type="ARBA" id="ARBA00022827"/>
    </source>
</evidence>
<dbReference type="Proteomes" id="UP000501991">
    <property type="component" value="Chromosome"/>
</dbReference>
<dbReference type="EMBL" id="CP048836">
    <property type="protein sequence ID" value="QID19617.1"/>
    <property type="molecule type" value="Genomic_DNA"/>
</dbReference>
<gene>
    <name evidence="6" type="ORF">G3580_19550</name>
</gene>
<proteinExistence type="predicted"/>
<evidence type="ECO:0000313" key="7">
    <source>
        <dbReference type="Proteomes" id="UP000501991"/>
    </source>
</evidence>
<evidence type="ECO:0000313" key="6">
    <source>
        <dbReference type="EMBL" id="QID19617.1"/>
    </source>
</evidence>
<dbReference type="InterPro" id="IPR055178">
    <property type="entry name" value="RsdA/BaiN/AoA(So)-like_dom"/>
</dbReference>
<dbReference type="InterPro" id="IPR036188">
    <property type="entry name" value="FAD/NAD-bd_sf"/>
</dbReference>
<reference evidence="6 7" key="1">
    <citation type="submission" date="2020-02" db="EMBL/GenBank/DDBJ databases">
        <title>Nitrogenibacter mangrovi gen. nov., sp. nov. isolated from mangrove sediment, a denitrifying betaproteobacterium.</title>
        <authorList>
            <person name="Liao H."/>
            <person name="Tian Y."/>
        </authorList>
    </citation>
    <scope>NUCLEOTIDE SEQUENCE [LARGE SCALE GENOMIC DNA]</scope>
    <source>
        <strain evidence="6 7">M9-3-2</strain>
    </source>
</reference>
<dbReference type="InterPro" id="IPR023166">
    <property type="entry name" value="BaiN-like_dom_sf"/>
</dbReference>
<evidence type="ECO:0000259" key="5">
    <source>
        <dbReference type="Pfam" id="PF22780"/>
    </source>
</evidence>
<dbReference type="PRINTS" id="PR00420">
    <property type="entry name" value="RNGMNOXGNASE"/>
</dbReference>
<dbReference type="InterPro" id="IPR057661">
    <property type="entry name" value="RsdA/BaiN/AoA(So)_Rossmann"/>
</dbReference>
<evidence type="ECO:0000256" key="1">
    <source>
        <dbReference type="ARBA" id="ARBA00001974"/>
    </source>
</evidence>
<dbReference type="InterPro" id="IPR004792">
    <property type="entry name" value="BaiN-like"/>
</dbReference>
<dbReference type="Gene3D" id="3.50.50.60">
    <property type="entry name" value="FAD/NAD(P)-binding domain"/>
    <property type="match status" value="1"/>
</dbReference>
<feature type="domain" description="RsdA/BaiN/AoA(So)-like insert" evidence="5">
    <location>
        <begin position="198"/>
        <end position="353"/>
    </location>
</feature>
<dbReference type="Pfam" id="PF22780">
    <property type="entry name" value="HI0933_like_1st"/>
    <property type="match status" value="1"/>
</dbReference>
<dbReference type="SUPFAM" id="SSF51905">
    <property type="entry name" value="FAD/NAD(P)-binding domain"/>
    <property type="match status" value="1"/>
</dbReference>
<dbReference type="RefSeq" id="WP_173768404.1">
    <property type="nucleotide sequence ID" value="NZ_CP048836.1"/>
</dbReference>
<dbReference type="AlphaFoldDB" id="A0A6C1B814"/>
<dbReference type="Pfam" id="PF03486">
    <property type="entry name" value="HI0933_like"/>
    <property type="match status" value="1"/>
</dbReference>
<dbReference type="PANTHER" id="PTHR42887:SF1">
    <property type="entry name" value="BLR3961 PROTEIN"/>
    <property type="match status" value="1"/>
</dbReference>
<evidence type="ECO:0000256" key="2">
    <source>
        <dbReference type="ARBA" id="ARBA00022630"/>
    </source>
</evidence>
<dbReference type="SUPFAM" id="SSF160996">
    <property type="entry name" value="HI0933 insert domain-like"/>
    <property type="match status" value="1"/>
</dbReference>
<dbReference type="Gene3D" id="2.40.30.10">
    <property type="entry name" value="Translation factors"/>
    <property type="match status" value="1"/>
</dbReference>
<dbReference type="InterPro" id="IPR022460">
    <property type="entry name" value="Flavoprotein_PP4765"/>
</dbReference>
<comment type="cofactor">
    <cofactor evidence="1">
        <name>FAD</name>
        <dbReference type="ChEBI" id="CHEBI:57692"/>
    </cofactor>
</comment>
<dbReference type="PANTHER" id="PTHR42887">
    <property type="entry name" value="OS12G0638800 PROTEIN"/>
    <property type="match status" value="1"/>
</dbReference>
<feature type="domain" description="RsdA/BaiN/AoA(So)-like Rossmann fold-like" evidence="4">
    <location>
        <begin position="11"/>
        <end position="405"/>
    </location>
</feature>
<dbReference type="Gene3D" id="1.10.8.260">
    <property type="entry name" value="HI0933 insert domain-like"/>
    <property type="match status" value="1"/>
</dbReference>